<dbReference type="GO" id="GO:0051537">
    <property type="term" value="F:2 iron, 2 sulfur cluster binding"/>
    <property type="evidence" value="ECO:0007669"/>
    <property type="project" value="InterPro"/>
</dbReference>
<dbReference type="PROSITE" id="PS51085">
    <property type="entry name" value="2FE2S_FER_2"/>
    <property type="match status" value="1"/>
</dbReference>
<reference evidence="2" key="1">
    <citation type="submission" date="2018-05" db="EMBL/GenBank/DDBJ databases">
        <authorList>
            <person name="Lanie J.A."/>
            <person name="Ng W.-L."/>
            <person name="Kazmierczak K.M."/>
            <person name="Andrzejewski T.M."/>
            <person name="Davidsen T.M."/>
            <person name="Wayne K.J."/>
            <person name="Tettelin H."/>
            <person name="Glass J.I."/>
            <person name="Rusch D."/>
            <person name="Podicherti R."/>
            <person name="Tsui H.-C.T."/>
            <person name="Winkler M.E."/>
        </authorList>
    </citation>
    <scope>NUCLEOTIDE SEQUENCE</scope>
</reference>
<dbReference type="Pfam" id="PF00111">
    <property type="entry name" value="Fer2"/>
    <property type="match status" value="1"/>
</dbReference>
<gene>
    <name evidence="2" type="ORF">METZ01_LOCUS305027</name>
</gene>
<feature type="domain" description="2Fe-2S ferredoxin-type" evidence="1">
    <location>
        <begin position="6"/>
        <end position="100"/>
    </location>
</feature>
<evidence type="ECO:0000313" key="2">
    <source>
        <dbReference type="EMBL" id="SVC52173.1"/>
    </source>
</evidence>
<dbReference type="AlphaFoldDB" id="A0A382MT61"/>
<dbReference type="InterPro" id="IPR006058">
    <property type="entry name" value="2Fe2S_fd_BS"/>
</dbReference>
<dbReference type="CDD" id="cd00207">
    <property type="entry name" value="fer2"/>
    <property type="match status" value="1"/>
</dbReference>
<accession>A0A382MT61</accession>
<evidence type="ECO:0000259" key="1">
    <source>
        <dbReference type="PROSITE" id="PS51085"/>
    </source>
</evidence>
<organism evidence="2">
    <name type="scientific">marine metagenome</name>
    <dbReference type="NCBI Taxonomy" id="408172"/>
    <lineage>
        <taxon>unclassified sequences</taxon>
        <taxon>metagenomes</taxon>
        <taxon>ecological metagenomes</taxon>
    </lineage>
</organism>
<dbReference type="EMBL" id="UINC01095802">
    <property type="protein sequence ID" value="SVC52173.1"/>
    <property type="molecule type" value="Genomic_DNA"/>
</dbReference>
<name>A0A382MT61_9ZZZZ</name>
<sequence>MESFVASVYFKTDDVTHEVEDGTPLIDFCDEVEVSLSFGCTEGTCGVCEVTVLEGRENISRITEEERDYLLPEDLEEGMRLGCQVKIRKGNVTLSWKKVKAK</sequence>
<dbReference type="InterPro" id="IPR001041">
    <property type="entry name" value="2Fe-2S_ferredoxin-type"/>
</dbReference>
<dbReference type="InterPro" id="IPR036010">
    <property type="entry name" value="2Fe-2S_ferredoxin-like_sf"/>
</dbReference>
<dbReference type="PROSITE" id="PS00197">
    <property type="entry name" value="2FE2S_FER_1"/>
    <property type="match status" value="1"/>
</dbReference>
<dbReference type="InterPro" id="IPR012675">
    <property type="entry name" value="Beta-grasp_dom_sf"/>
</dbReference>
<proteinExistence type="predicted"/>
<dbReference type="SUPFAM" id="SSF54292">
    <property type="entry name" value="2Fe-2S ferredoxin-like"/>
    <property type="match status" value="1"/>
</dbReference>
<protein>
    <recommendedName>
        <fullName evidence="1">2Fe-2S ferredoxin-type domain-containing protein</fullName>
    </recommendedName>
</protein>
<dbReference type="Gene3D" id="3.10.20.30">
    <property type="match status" value="1"/>
</dbReference>